<dbReference type="EMBL" id="OU896710">
    <property type="protein sequence ID" value="CAH1163079.1"/>
    <property type="molecule type" value="Genomic_DNA"/>
</dbReference>
<evidence type="ECO:0000256" key="5">
    <source>
        <dbReference type="ARBA" id="ARBA00022617"/>
    </source>
</evidence>
<dbReference type="InterPro" id="IPR001128">
    <property type="entry name" value="Cyt_P450"/>
</dbReference>
<accession>A0A9P0GQU0</accession>
<keyword evidence="11 14" id="KW-0503">Monooxygenase</keyword>
<dbReference type="GO" id="GO:0005506">
    <property type="term" value="F:iron ion binding"/>
    <property type="evidence" value="ECO:0007669"/>
    <property type="project" value="InterPro"/>
</dbReference>
<keyword evidence="5 13" id="KW-0349">Heme</keyword>
<keyword evidence="7" id="KW-0256">Endoplasmic reticulum</keyword>
<keyword evidence="10 13" id="KW-0408">Iron</keyword>
<evidence type="ECO:0000256" key="11">
    <source>
        <dbReference type="ARBA" id="ARBA00023033"/>
    </source>
</evidence>
<keyword evidence="6 13" id="KW-0479">Metal-binding</keyword>
<evidence type="ECO:0000256" key="10">
    <source>
        <dbReference type="ARBA" id="ARBA00023004"/>
    </source>
</evidence>
<reference evidence="16" key="2">
    <citation type="submission" date="2022-10" db="EMBL/GenBank/DDBJ databases">
        <authorList>
            <consortium name="ENA_rothamsted_submissions"/>
            <consortium name="culmorum"/>
            <person name="King R."/>
        </authorList>
    </citation>
    <scope>NUCLEOTIDE SEQUENCE</scope>
</reference>
<comment type="cofactor">
    <cofactor evidence="1 13">
        <name>heme</name>
        <dbReference type="ChEBI" id="CHEBI:30413"/>
    </cofactor>
</comment>
<name>A0A9P0GQU0_PHACE</name>
<comment type="subcellular location">
    <subcellularLocation>
        <location evidence="3">Endoplasmic reticulum membrane</location>
        <topology evidence="3">Peripheral membrane protein</topology>
    </subcellularLocation>
    <subcellularLocation>
        <location evidence="2">Microsome membrane</location>
        <topology evidence="2">Peripheral membrane protein</topology>
    </subcellularLocation>
</comment>
<dbReference type="GO" id="GO:0016705">
    <property type="term" value="F:oxidoreductase activity, acting on paired donors, with incorporation or reduction of molecular oxygen"/>
    <property type="evidence" value="ECO:0007669"/>
    <property type="project" value="InterPro"/>
</dbReference>
<evidence type="ECO:0000256" key="7">
    <source>
        <dbReference type="ARBA" id="ARBA00022824"/>
    </source>
</evidence>
<dbReference type="AlphaFoldDB" id="A0A9P0GQU0"/>
<dbReference type="Proteomes" id="UP001153737">
    <property type="component" value="Chromosome 4"/>
</dbReference>
<keyword evidence="12 15" id="KW-0472">Membrane</keyword>
<evidence type="ECO:0000313" key="17">
    <source>
        <dbReference type="Proteomes" id="UP001153737"/>
    </source>
</evidence>
<evidence type="ECO:0000256" key="9">
    <source>
        <dbReference type="ARBA" id="ARBA00023002"/>
    </source>
</evidence>
<feature type="transmembrane region" description="Helical" evidence="15">
    <location>
        <begin position="6"/>
        <end position="24"/>
    </location>
</feature>
<dbReference type="PRINTS" id="PR00385">
    <property type="entry name" value="P450"/>
</dbReference>
<feature type="binding site" description="axial binding residue" evidence="13">
    <location>
        <position position="436"/>
    </location>
    <ligand>
        <name>heme</name>
        <dbReference type="ChEBI" id="CHEBI:30413"/>
    </ligand>
    <ligandPart>
        <name>Fe</name>
        <dbReference type="ChEBI" id="CHEBI:18248"/>
    </ligandPart>
</feature>
<dbReference type="InterPro" id="IPR002401">
    <property type="entry name" value="Cyt_P450_E_grp-I"/>
</dbReference>
<evidence type="ECO:0000256" key="2">
    <source>
        <dbReference type="ARBA" id="ARBA00004174"/>
    </source>
</evidence>
<evidence type="ECO:0000256" key="12">
    <source>
        <dbReference type="ARBA" id="ARBA00023136"/>
    </source>
</evidence>
<dbReference type="InterPro" id="IPR036396">
    <property type="entry name" value="Cyt_P450_sf"/>
</dbReference>
<evidence type="ECO:0000256" key="1">
    <source>
        <dbReference type="ARBA" id="ARBA00001971"/>
    </source>
</evidence>
<evidence type="ECO:0008006" key="18">
    <source>
        <dbReference type="Google" id="ProtNLM"/>
    </source>
</evidence>
<dbReference type="PANTHER" id="PTHR24292">
    <property type="entry name" value="CYTOCHROME P450"/>
    <property type="match status" value="1"/>
</dbReference>
<keyword evidence="15" id="KW-1133">Transmembrane helix</keyword>
<dbReference type="PROSITE" id="PS00086">
    <property type="entry name" value="CYTOCHROME_P450"/>
    <property type="match status" value="1"/>
</dbReference>
<protein>
    <recommendedName>
        <fullName evidence="18">Cytochrome P450</fullName>
    </recommendedName>
</protein>
<dbReference type="GO" id="GO:0020037">
    <property type="term" value="F:heme binding"/>
    <property type="evidence" value="ECO:0007669"/>
    <property type="project" value="InterPro"/>
</dbReference>
<dbReference type="Gene3D" id="1.10.630.10">
    <property type="entry name" value="Cytochrome P450"/>
    <property type="match status" value="1"/>
</dbReference>
<feature type="transmembrane region" description="Helical" evidence="15">
    <location>
        <begin position="215"/>
        <end position="238"/>
    </location>
</feature>
<dbReference type="Pfam" id="PF00067">
    <property type="entry name" value="p450"/>
    <property type="match status" value="1"/>
</dbReference>
<keyword evidence="8" id="KW-0492">Microsome</keyword>
<keyword evidence="9 14" id="KW-0560">Oxidoreductase</keyword>
<dbReference type="PRINTS" id="PR00463">
    <property type="entry name" value="EP450I"/>
</dbReference>
<evidence type="ECO:0000313" key="16">
    <source>
        <dbReference type="EMBL" id="CAH1163079.1"/>
    </source>
</evidence>
<proteinExistence type="inferred from homology"/>
<organism evidence="16 17">
    <name type="scientific">Phaedon cochleariae</name>
    <name type="common">Mustard beetle</name>
    <dbReference type="NCBI Taxonomy" id="80249"/>
    <lineage>
        <taxon>Eukaryota</taxon>
        <taxon>Metazoa</taxon>
        <taxon>Ecdysozoa</taxon>
        <taxon>Arthropoda</taxon>
        <taxon>Hexapoda</taxon>
        <taxon>Insecta</taxon>
        <taxon>Pterygota</taxon>
        <taxon>Neoptera</taxon>
        <taxon>Endopterygota</taxon>
        <taxon>Coleoptera</taxon>
        <taxon>Polyphaga</taxon>
        <taxon>Cucujiformia</taxon>
        <taxon>Chrysomeloidea</taxon>
        <taxon>Chrysomelidae</taxon>
        <taxon>Chrysomelinae</taxon>
        <taxon>Chrysomelini</taxon>
        <taxon>Phaedon</taxon>
    </lineage>
</organism>
<dbReference type="SUPFAM" id="SSF48264">
    <property type="entry name" value="Cytochrome P450"/>
    <property type="match status" value="1"/>
</dbReference>
<dbReference type="InterPro" id="IPR050476">
    <property type="entry name" value="Insect_CytP450_Detox"/>
</dbReference>
<keyword evidence="15" id="KW-0812">Transmembrane</keyword>
<evidence type="ECO:0000256" key="4">
    <source>
        <dbReference type="ARBA" id="ARBA00010617"/>
    </source>
</evidence>
<evidence type="ECO:0000256" key="14">
    <source>
        <dbReference type="RuleBase" id="RU000461"/>
    </source>
</evidence>
<dbReference type="GO" id="GO:0005789">
    <property type="term" value="C:endoplasmic reticulum membrane"/>
    <property type="evidence" value="ECO:0007669"/>
    <property type="project" value="UniProtKB-SubCell"/>
</dbReference>
<evidence type="ECO:0000256" key="3">
    <source>
        <dbReference type="ARBA" id="ARBA00004406"/>
    </source>
</evidence>
<evidence type="ECO:0000256" key="6">
    <source>
        <dbReference type="ARBA" id="ARBA00022723"/>
    </source>
</evidence>
<dbReference type="OrthoDB" id="6717142at2759"/>
<dbReference type="InterPro" id="IPR017972">
    <property type="entry name" value="Cyt_P450_CS"/>
</dbReference>
<reference evidence="16" key="1">
    <citation type="submission" date="2022-01" db="EMBL/GenBank/DDBJ databases">
        <authorList>
            <person name="King R."/>
        </authorList>
    </citation>
    <scope>NUCLEOTIDE SEQUENCE</scope>
</reference>
<dbReference type="FunFam" id="1.10.630.10:FF:000042">
    <property type="entry name" value="Cytochrome P450"/>
    <property type="match status" value="1"/>
</dbReference>
<gene>
    <name evidence="16" type="ORF">PHAECO_LOCUS7929</name>
</gene>
<dbReference type="CDD" id="cd11056">
    <property type="entry name" value="CYP6-like"/>
    <property type="match status" value="1"/>
</dbReference>
<evidence type="ECO:0000256" key="8">
    <source>
        <dbReference type="ARBA" id="ARBA00022848"/>
    </source>
</evidence>
<dbReference type="PANTHER" id="PTHR24292:SF100">
    <property type="entry name" value="CYTOCHROME P450 6A16, ISOFORM B-RELATED"/>
    <property type="match status" value="1"/>
</dbReference>
<sequence length="491" mass="56240">MLVEAAILLASLVLLATLFVKYKYGYWKRRNVPYLEPTFPIGNNTSFLPKGISIGIISNYFYNEFKKRGLKVGGVFLGMDPQLVLVDPEYVRTILIKDFNSFVDRGIYMTKNDPVTVTLFSQKGQDWKNSRNKFTSVFTSAKIKSMYDTLKGCSTNMISTLDESAERNLDVDVLEIMARFTTDVVGSVIFGVECNCFKNPDAEFRRIGKHLFDEFTLMDLLNLFATIFFPNMAGLLGISNIQPDVSKYFSRIIRETVEYREKNNVVRKDFLDLLIQLKNSGQQITVEDIIGQSFIFFAAGFETSSTTITMTLFELAQNQEAQDRVREEVINCLEKDNNDPTYETIMEMKYLGLAVDETLRLWPPVTTLTRVCVQDYKYPDGDFSVEKGRTVIIPVLGLHRDPDYFPDPLKWNPDRFADKNQKSVAYFPFGDGPRNCIGMRFGLMQVKLGLAILLKNYKVFPSPATETPLEIDPDTFVIHTKQRVYLKFEKI</sequence>
<evidence type="ECO:0000256" key="15">
    <source>
        <dbReference type="SAM" id="Phobius"/>
    </source>
</evidence>
<dbReference type="GO" id="GO:0004497">
    <property type="term" value="F:monooxygenase activity"/>
    <property type="evidence" value="ECO:0007669"/>
    <property type="project" value="UniProtKB-KW"/>
</dbReference>
<keyword evidence="17" id="KW-1185">Reference proteome</keyword>
<comment type="similarity">
    <text evidence="4 14">Belongs to the cytochrome P450 family.</text>
</comment>
<evidence type="ECO:0000256" key="13">
    <source>
        <dbReference type="PIRSR" id="PIRSR602401-1"/>
    </source>
</evidence>